<dbReference type="Pfam" id="PF02687">
    <property type="entry name" value="FtsX"/>
    <property type="match status" value="2"/>
</dbReference>
<feature type="domain" description="ABC3 transporter permease C-terminal" evidence="8">
    <location>
        <begin position="313"/>
        <end position="414"/>
    </location>
</feature>
<keyword evidence="3 7" id="KW-0812">Transmembrane</keyword>
<proteinExistence type="inferred from homology"/>
<feature type="transmembrane region" description="Helical" evidence="7">
    <location>
        <begin position="40"/>
        <end position="62"/>
    </location>
</feature>
<feature type="domain" description="ABC3 transporter permease C-terminal" evidence="8">
    <location>
        <begin position="703"/>
        <end position="815"/>
    </location>
</feature>
<dbReference type="InterPro" id="IPR050250">
    <property type="entry name" value="Macrolide_Exporter_MacB"/>
</dbReference>
<dbReference type="InterPro" id="IPR003838">
    <property type="entry name" value="ABC3_permease_C"/>
</dbReference>
<evidence type="ECO:0000256" key="6">
    <source>
        <dbReference type="ARBA" id="ARBA00038076"/>
    </source>
</evidence>
<feature type="transmembrane region" description="Helical" evidence="7">
    <location>
        <begin position="753"/>
        <end position="774"/>
    </location>
</feature>
<protein>
    <submittedName>
        <fullName evidence="10">ABC transporter permease</fullName>
    </submittedName>
</protein>
<feature type="transmembrane region" description="Helical" evidence="7">
    <location>
        <begin position="698"/>
        <end position="720"/>
    </location>
</feature>
<evidence type="ECO:0000256" key="7">
    <source>
        <dbReference type="SAM" id="Phobius"/>
    </source>
</evidence>
<feature type="transmembrane region" description="Helical" evidence="7">
    <location>
        <begin position="401"/>
        <end position="420"/>
    </location>
</feature>
<feature type="transmembrane region" description="Helical" evidence="7">
    <location>
        <begin position="361"/>
        <end position="381"/>
    </location>
</feature>
<keyword evidence="4 7" id="KW-1133">Transmembrane helix</keyword>
<keyword evidence="11" id="KW-1185">Reference proteome</keyword>
<gene>
    <name evidence="10" type="ORF">SG35_028540</name>
</gene>
<comment type="subcellular location">
    <subcellularLocation>
        <location evidence="1">Cell membrane</location>
        <topology evidence="1">Multi-pass membrane protein</topology>
    </subcellularLocation>
</comment>
<keyword evidence="5 7" id="KW-0472">Membrane</keyword>
<evidence type="ECO:0000259" key="9">
    <source>
        <dbReference type="Pfam" id="PF12704"/>
    </source>
</evidence>
<comment type="similarity">
    <text evidence="6">Belongs to the ABC-4 integral membrane protein family.</text>
</comment>
<accession>A0AAE9YWB7</accession>
<dbReference type="Pfam" id="PF12704">
    <property type="entry name" value="MacB_PCD"/>
    <property type="match status" value="2"/>
</dbReference>
<dbReference type="Proteomes" id="UP000032568">
    <property type="component" value="Chromosome pTact"/>
</dbReference>
<evidence type="ECO:0000313" key="11">
    <source>
        <dbReference type="Proteomes" id="UP000032568"/>
    </source>
</evidence>
<evidence type="ECO:0000256" key="4">
    <source>
        <dbReference type="ARBA" id="ARBA00022989"/>
    </source>
</evidence>
<dbReference type="AlphaFoldDB" id="A0AAE9YWB7"/>
<dbReference type="PANTHER" id="PTHR30572">
    <property type="entry name" value="MEMBRANE COMPONENT OF TRANSPORTER-RELATED"/>
    <property type="match status" value="1"/>
</dbReference>
<feature type="domain" description="MacB-like periplasmic core" evidence="9">
    <location>
        <begin position="39"/>
        <end position="265"/>
    </location>
</feature>
<feature type="transmembrane region" description="Helical" evidence="7">
    <location>
        <begin position="452"/>
        <end position="472"/>
    </location>
</feature>
<dbReference type="InterPro" id="IPR025857">
    <property type="entry name" value="MacB_PCD"/>
</dbReference>
<feature type="transmembrane region" description="Helical" evidence="7">
    <location>
        <begin position="306"/>
        <end position="329"/>
    </location>
</feature>
<evidence type="ECO:0000256" key="5">
    <source>
        <dbReference type="ARBA" id="ARBA00023136"/>
    </source>
</evidence>
<dbReference type="GO" id="GO:0005886">
    <property type="term" value="C:plasma membrane"/>
    <property type="evidence" value="ECO:0007669"/>
    <property type="project" value="UniProtKB-SubCell"/>
</dbReference>
<dbReference type="GO" id="GO:0022857">
    <property type="term" value="F:transmembrane transporter activity"/>
    <property type="evidence" value="ECO:0007669"/>
    <property type="project" value="TreeGrafter"/>
</dbReference>
<evidence type="ECO:0000256" key="3">
    <source>
        <dbReference type="ARBA" id="ARBA00022692"/>
    </source>
</evidence>
<dbReference type="KEGG" id="tact:SG35_028540"/>
<feature type="transmembrane region" description="Helical" evidence="7">
    <location>
        <begin position="786"/>
        <end position="809"/>
    </location>
</feature>
<keyword evidence="2" id="KW-1003">Cell membrane</keyword>
<reference evidence="10 11" key="1">
    <citation type="journal article" date="2015" name="Genome Announc.">
        <title>Draft Genome Sequences of Marine Isolates of Thalassomonas viridans and Thalassomonas actiniarum.</title>
        <authorList>
            <person name="Olonade I."/>
            <person name="van Zyl L.J."/>
            <person name="Trindade M."/>
        </authorList>
    </citation>
    <scope>NUCLEOTIDE SEQUENCE [LARGE SCALE GENOMIC DNA]</scope>
    <source>
        <strain evidence="10 11">A5K-106</strain>
    </source>
</reference>
<sequence>MKGLIKPRLKIGNFQMNHSIYLLKQALAGLRIKKSFSVSVIVTLGISLGALLCILTLAYVMIAKPLPYPDQDDLYQLNSVVTDKNRGRLGQAYNYPSLIQLYDTQTVFNPSAMVFYGEGVLSSLPTHPTVKATYVTPEWFSLLGSKMALGRTFEQTEEKDSFNPVAILSYQTWKSEFNLDSTILDKSVTISGTNFRVVGVMADSFIEPQLSGIGEKTNIFLPWDFNPYHLDPEWKSQWGGFNSQLSFVGKLDSQATISQIEQTLTTPFNSFWKDNVSDIARFEDWSMEMELESFKNAIVGDSTHTVLLLLAGVIGLVLIACANITNLFMSRTAEQQRQLAIQAVVGASKGHLFQTLFAQSALLVFASLVLALIVASCGFWVLQEYLASRFPRIDELSLNAFTLGSAMVIALLIAAFFARLSTNIINYRALNTILQSSGKGTGVQVSQKVRQWLVISQVTIVTILVFVNIGLLKDSMKIINQPLGFETDNITTFTLAVNSSNDLSDEEIKPFMLELRSDLLALPQVEDVAQAISPLRVNGIRIQTIEKTDERLSIESRYIDDGYFKMTEQTLIEGDLFSATDFKDENKLIIINDVYAKQLVSDGSALGTRITVGGDLLTVSGVVKGAKLPTETEIPMRAYMLTSQAETSFILKMKPQQTISREMLTSILREVSSQFYLQELNTLDDTKEQLLFTQYTTAVTSAVLAVLTFLLAAIGLYGILNYATQMRKFELGTRLAIGASRKDVIGLIVKDNVGAVCIGIVVSLVALLGLYIGFSDALHSYVTPELAGMFLATLLLISLMVLFACYWPLRPIINTLPIHSLRDSQ</sequence>
<name>A0AAE9YWB7_9GAMM</name>
<reference evidence="10 11" key="2">
    <citation type="journal article" date="2022" name="Mar. Drugs">
        <title>Bioassay-Guided Fractionation Leads to the Detection of Cholic Acid Generated by the Rare Thalassomonas sp.</title>
        <authorList>
            <person name="Pheiffer F."/>
            <person name="Schneider Y.K."/>
            <person name="Hansen E.H."/>
            <person name="Andersen J.H."/>
            <person name="Isaksson J."/>
            <person name="Busche T."/>
            <person name="R C."/>
            <person name="Kalinowski J."/>
            <person name="Zyl L.V."/>
            <person name="Trindade M."/>
        </authorList>
    </citation>
    <scope>NUCLEOTIDE SEQUENCE [LARGE SCALE GENOMIC DNA]</scope>
    <source>
        <strain evidence="10 11">A5K-106</strain>
    </source>
</reference>
<evidence type="ECO:0000256" key="1">
    <source>
        <dbReference type="ARBA" id="ARBA00004651"/>
    </source>
</evidence>
<evidence type="ECO:0000313" key="10">
    <source>
        <dbReference type="EMBL" id="WDE02365.1"/>
    </source>
</evidence>
<evidence type="ECO:0000259" key="8">
    <source>
        <dbReference type="Pfam" id="PF02687"/>
    </source>
</evidence>
<dbReference type="EMBL" id="CP059736">
    <property type="protein sequence ID" value="WDE02365.1"/>
    <property type="molecule type" value="Genomic_DNA"/>
</dbReference>
<evidence type="ECO:0000256" key="2">
    <source>
        <dbReference type="ARBA" id="ARBA00022475"/>
    </source>
</evidence>
<organism evidence="10 11">
    <name type="scientific">Thalassomonas actiniarum</name>
    <dbReference type="NCBI Taxonomy" id="485447"/>
    <lineage>
        <taxon>Bacteria</taxon>
        <taxon>Pseudomonadati</taxon>
        <taxon>Pseudomonadota</taxon>
        <taxon>Gammaproteobacteria</taxon>
        <taxon>Alteromonadales</taxon>
        <taxon>Colwelliaceae</taxon>
        <taxon>Thalassomonas</taxon>
    </lineage>
</organism>
<dbReference type="PANTHER" id="PTHR30572:SF4">
    <property type="entry name" value="ABC TRANSPORTER PERMEASE YTRF"/>
    <property type="match status" value="1"/>
</dbReference>
<dbReference type="RefSeq" id="WP_044832584.1">
    <property type="nucleotide sequence ID" value="NZ_CP059736.1"/>
</dbReference>
<feature type="domain" description="MacB-like periplasmic core" evidence="9">
    <location>
        <begin position="455"/>
        <end position="656"/>
    </location>
</feature>